<name>A0ABR1NQ26_DIAER</name>
<gene>
    <name evidence="3" type="ORF">SLS63_012857</name>
</gene>
<sequence>MIIRRLICAIATIGITTVNANCNPLTETCAPIPGITSPLRVDFTKLATADVPKNGWTIANYATFRTDSKNGGVFPIEKRYDAPYIWTTSYFLYGHVDVVMQAAPGAGVISSAVLMSDTADEVDWEWSGNNYALKKPTVQTNYFGKGITGSYDRSTFVTPDFEMTTGLHKYGIDWTAESLTWNIDDKVVRVLYKKDCDNGEHQYPQTPSRFHLGAWVAGDPSNAPGVIQWSGGVTDFNKLPYTAYVKSVNLEPSSKCAYFNYTDKRGSTDSVKCLSELPKLFFVEPGYGWYDYK</sequence>
<dbReference type="PROSITE" id="PS51762">
    <property type="entry name" value="GH16_2"/>
    <property type="match status" value="1"/>
</dbReference>
<dbReference type="Gene3D" id="2.60.120.200">
    <property type="match status" value="1"/>
</dbReference>
<dbReference type="EMBL" id="JAKNSF020000153">
    <property type="protein sequence ID" value="KAK7710894.1"/>
    <property type="molecule type" value="Genomic_DNA"/>
</dbReference>
<dbReference type="Proteomes" id="UP001430848">
    <property type="component" value="Unassembled WGS sequence"/>
</dbReference>
<protein>
    <recommendedName>
        <fullName evidence="2">GH16 domain-containing protein</fullName>
    </recommendedName>
</protein>
<dbReference type="Pfam" id="PF00722">
    <property type="entry name" value="Glyco_hydro_16"/>
    <property type="match status" value="1"/>
</dbReference>
<reference evidence="3 4" key="1">
    <citation type="submission" date="2024-02" db="EMBL/GenBank/DDBJ databases">
        <title>De novo assembly and annotation of 12 fungi associated with fruit tree decline syndrome in Ontario, Canada.</title>
        <authorList>
            <person name="Sulman M."/>
            <person name="Ellouze W."/>
            <person name="Ilyukhin E."/>
        </authorList>
    </citation>
    <scope>NUCLEOTIDE SEQUENCE [LARGE SCALE GENOMIC DNA]</scope>
    <source>
        <strain evidence="3 4">M169</strain>
    </source>
</reference>
<dbReference type="PANTHER" id="PTHR10963:SF68">
    <property type="entry name" value="GLYCOSIDASE CRH1-RELATED"/>
    <property type="match status" value="1"/>
</dbReference>
<dbReference type="InterPro" id="IPR013320">
    <property type="entry name" value="ConA-like_dom_sf"/>
</dbReference>
<feature type="signal peptide" evidence="1">
    <location>
        <begin position="1"/>
        <end position="20"/>
    </location>
</feature>
<evidence type="ECO:0000313" key="3">
    <source>
        <dbReference type="EMBL" id="KAK7710894.1"/>
    </source>
</evidence>
<evidence type="ECO:0000313" key="4">
    <source>
        <dbReference type="Proteomes" id="UP001430848"/>
    </source>
</evidence>
<feature type="chain" id="PRO_5046380944" description="GH16 domain-containing protein" evidence="1">
    <location>
        <begin position="21"/>
        <end position="293"/>
    </location>
</feature>
<dbReference type="InterPro" id="IPR000757">
    <property type="entry name" value="Beta-glucanase-like"/>
</dbReference>
<keyword evidence="1" id="KW-0732">Signal</keyword>
<keyword evidence="4" id="KW-1185">Reference proteome</keyword>
<feature type="domain" description="GH16" evidence="2">
    <location>
        <begin position="25"/>
        <end position="253"/>
    </location>
</feature>
<evidence type="ECO:0000259" key="2">
    <source>
        <dbReference type="PROSITE" id="PS51762"/>
    </source>
</evidence>
<dbReference type="PANTHER" id="PTHR10963">
    <property type="entry name" value="GLYCOSYL HYDROLASE-RELATED"/>
    <property type="match status" value="1"/>
</dbReference>
<evidence type="ECO:0000256" key="1">
    <source>
        <dbReference type="SAM" id="SignalP"/>
    </source>
</evidence>
<dbReference type="InterPro" id="IPR050546">
    <property type="entry name" value="Glycosyl_Hydrlase_16"/>
</dbReference>
<proteinExistence type="predicted"/>
<accession>A0ABR1NQ26</accession>
<dbReference type="SUPFAM" id="SSF49899">
    <property type="entry name" value="Concanavalin A-like lectins/glucanases"/>
    <property type="match status" value="1"/>
</dbReference>
<comment type="caution">
    <text evidence="3">The sequence shown here is derived from an EMBL/GenBank/DDBJ whole genome shotgun (WGS) entry which is preliminary data.</text>
</comment>
<organism evidence="3 4">
    <name type="scientific">Diaporthe eres</name>
    <name type="common">Phomopsis oblonga</name>
    <dbReference type="NCBI Taxonomy" id="83184"/>
    <lineage>
        <taxon>Eukaryota</taxon>
        <taxon>Fungi</taxon>
        <taxon>Dikarya</taxon>
        <taxon>Ascomycota</taxon>
        <taxon>Pezizomycotina</taxon>
        <taxon>Sordariomycetes</taxon>
        <taxon>Sordariomycetidae</taxon>
        <taxon>Diaporthales</taxon>
        <taxon>Diaporthaceae</taxon>
        <taxon>Diaporthe</taxon>
        <taxon>Diaporthe eres species complex</taxon>
    </lineage>
</organism>